<organism evidence="1 2">
    <name type="scientific">Niastella koreensis (strain DSM 17620 / KACC 11465 / NBRC 106392 / GR20-10)</name>
    <dbReference type="NCBI Taxonomy" id="700598"/>
    <lineage>
        <taxon>Bacteria</taxon>
        <taxon>Pseudomonadati</taxon>
        <taxon>Bacteroidota</taxon>
        <taxon>Chitinophagia</taxon>
        <taxon>Chitinophagales</taxon>
        <taxon>Chitinophagaceae</taxon>
        <taxon>Niastella</taxon>
    </lineage>
</organism>
<proteinExistence type="predicted"/>
<dbReference type="RefSeq" id="WP_014220818.1">
    <property type="nucleotide sequence ID" value="NC_016609.1"/>
</dbReference>
<dbReference type="AlphaFoldDB" id="G8TMC4"/>
<gene>
    <name evidence="1" type="ordered locus">Niako_4650</name>
</gene>
<dbReference type="Pfam" id="PF18762">
    <property type="entry name" value="Kinase-PolyVal"/>
    <property type="match status" value="1"/>
</dbReference>
<reference evidence="1 2" key="1">
    <citation type="submission" date="2011-12" db="EMBL/GenBank/DDBJ databases">
        <title>The complete genome of Niastella koreensis GR20-10.</title>
        <authorList>
            <consortium name="US DOE Joint Genome Institute (JGI-PGF)"/>
            <person name="Lucas S."/>
            <person name="Han J."/>
            <person name="Lapidus A."/>
            <person name="Bruce D."/>
            <person name="Goodwin L."/>
            <person name="Pitluck S."/>
            <person name="Peters L."/>
            <person name="Kyrpides N."/>
            <person name="Mavromatis K."/>
            <person name="Ivanova N."/>
            <person name="Mikhailova N."/>
            <person name="Davenport K."/>
            <person name="Saunders E."/>
            <person name="Detter J.C."/>
            <person name="Tapia R."/>
            <person name="Han C."/>
            <person name="Land M."/>
            <person name="Hauser L."/>
            <person name="Markowitz V."/>
            <person name="Cheng J.-F."/>
            <person name="Hugenholtz P."/>
            <person name="Woyke T."/>
            <person name="Wu D."/>
            <person name="Tindall B."/>
            <person name="Pomrenke H."/>
            <person name="Brambilla E."/>
            <person name="Klenk H.-P."/>
            <person name="Eisen J.A."/>
        </authorList>
    </citation>
    <scope>NUCLEOTIDE SEQUENCE [LARGE SCALE GENOMIC DNA]</scope>
    <source>
        <strain evidence="2">DSM 17620 / KACC 11465 / NBRC 106392 / GR20-10</strain>
    </source>
</reference>
<name>G8TMC4_NIAKG</name>
<sequence length="216" mass="25053">MISDEIRQKLQNIVRGDVLEGQKDHCTAIRNLLCQSFGSNPTIKKEFESRSIVKEEQARFIKAYAEDKRLWMQSLPAGSQYLTEGGESKIYLAPDQLHVIKNNDAVYYATWLEYFNSLVIHNLLFPNTAYELVGFTMGKEGELRAVVLQRFIEGEQADLADIKDHLIFNGFAHTKRQDYFNTEFGLILEDMHDENVIARNDVLFFIDTVFYITERK</sequence>
<dbReference type="KEGG" id="nko:Niako_4650"/>
<dbReference type="Proteomes" id="UP000005438">
    <property type="component" value="Chromosome"/>
</dbReference>
<evidence type="ECO:0000313" key="1">
    <source>
        <dbReference type="EMBL" id="AEW00906.1"/>
    </source>
</evidence>
<dbReference type="EMBL" id="CP003178">
    <property type="protein sequence ID" value="AEW00906.1"/>
    <property type="molecule type" value="Genomic_DNA"/>
</dbReference>
<dbReference type="eggNOG" id="ENOG5033C8T">
    <property type="taxonomic scope" value="Bacteria"/>
</dbReference>
<protein>
    <submittedName>
        <fullName evidence="1">Uncharacterized protein</fullName>
    </submittedName>
</protein>
<dbReference type="OrthoDB" id="1079625at2"/>
<dbReference type="HOGENOM" id="CLU_1313560_0_0_10"/>
<evidence type="ECO:0000313" key="2">
    <source>
        <dbReference type="Proteomes" id="UP000005438"/>
    </source>
</evidence>
<dbReference type="InterPro" id="IPR041055">
    <property type="entry name" value="Kinase-PolyVal"/>
</dbReference>
<accession>G8TMC4</accession>